<evidence type="ECO:0000313" key="1">
    <source>
        <dbReference type="EMBL" id="QLD12283.1"/>
    </source>
</evidence>
<dbReference type="Proteomes" id="UP000509638">
    <property type="component" value="Chromosome"/>
</dbReference>
<accession>A0A7D5JZF3</accession>
<proteinExistence type="predicted"/>
<dbReference type="EMBL" id="CP058316">
    <property type="protein sequence ID" value="QLD12283.1"/>
    <property type="molecule type" value="Genomic_DNA"/>
</dbReference>
<reference evidence="1 2" key="1">
    <citation type="submission" date="2020-06" db="EMBL/GenBank/DDBJ databases">
        <authorList>
            <person name="Jo H."/>
        </authorList>
    </citation>
    <scope>NUCLEOTIDE SEQUENCE [LARGE SCALE GENOMIC DNA]</scope>
    <source>
        <strain evidence="1 2">I46</strain>
    </source>
</reference>
<name>A0A7D5JZF3_9MICO</name>
<protein>
    <submittedName>
        <fullName evidence="1">Uncharacterized protein</fullName>
    </submittedName>
</protein>
<organism evidence="1 2">
    <name type="scientific">Microbacterium oleivorans</name>
    <dbReference type="NCBI Taxonomy" id="273677"/>
    <lineage>
        <taxon>Bacteria</taxon>
        <taxon>Bacillati</taxon>
        <taxon>Actinomycetota</taxon>
        <taxon>Actinomycetes</taxon>
        <taxon>Micrococcales</taxon>
        <taxon>Microbacteriaceae</taxon>
        <taxon>Microbacterium</taxon>
    </lineage>
</organism>
<sequence length="322" mass="35284">MERDDDSPQLGHVTVDRRALDEPGMPLRELAASLGLTVDEDDAADAPGDGWRMLRRDGDVVMLGTPAASAGDWHLAQAGLSEPQPMLSVHGDPLRLRPSRAERRWGLELRWPPLMTADDRDATDFVVDIVNVGARRWVPDGDSFLVMGGIVTSDEQEFSFAYMDSGMPAAVPLDPGEYARTRVGLGGDVWRGLDPGSYRLRAVLVELGLHAEPLTITVTAEQIDRARASARRPARVRRDERRWLEQQIAECRAAIAAREVLPSVAEIVRSEPSSQGAVDRIAELLSCDLDAARGVYQLPLGMIGAGQPEERLASLMRRLAEL</sequence>
<gene>
    <name evidence="1" type="ORF">HW566_11165</name>
</gene>
<evidence type="ECO:0000313" key="2">
    <source>
        <dbReference type="Proteomes" id="UP000509638"/>
    </source>
</evidence>
<dbReference type="RefSeq" id="WP_178012906.1">
    <property type="nucleotide sequence ID" value="NZ_CP058316.1"/>
</dbReference>
<dbReference type="AlphaFoldDB" id="A0A7D5JZF3"/>